<comment type="caution">
    <text evidence="1">The sequence shown here is derived from an EMBL/GenBank/DDBJ whole genome shotgun (WGS) entry which is preliminary data.</text>
</comment>
<dbReference type="EMBL" id="JWSP02000004">
    <property type="protein sequence ID" value="PNO34814.1"/>
    <property type="molecule type" value="Genomic_DNA"/>
</dbReference>
<name>A0A2K0JHQ9_SALHO</name>
<proteinExistence type="predicted"/>
<reference evidence="2" key="1">
    <citation type="submission" date="2017-12" db="EMBL/GenBank/DDBJ databases">
        <title>FDA dAtabase for Regulatory Grade micrObial Sequences (FDA-ARGOS): Supporting development and validation of Infectious Disease Dx tests.</title>
        <authorList>
            <person name="Sichtig H."/>
            <person name="Tallon L."/>
            <person name="Sadzewicz L."/>
            <person name="Sengamalay N."/>
            <person name="Nagaraj S."/>
            <person name="Vavikolanu K."/>
            <person name="Aluvathingal J."/>
            <person name="Nadendla S."/>
            <person name="Pirone D.C."/>
            <person name="Hoffman M."/>
            <person name="Muruvanda T."/>
            <person name="Allard M."/>
            <person name="Evans P."/>
        </authorList>
    </citation>
    <scope>NUCLEOTIDE SEQUENCE [LARGE SCALE GENOMIC DNA]</scope>
    <source>
        <strain evidence="2">FDAARGOS_55</strain>
    </source>
</reference>
<dbReference type="AlphaFoldDB" id="A0A2K0JHQ9"/>
<evidence type="ECO:0000313" key="2">
    <source>
        <dbReference type="Proteomes" id="UP000236163"/>
    </source>
</evidence>
<protein>
    <submittedName>
        <fullName evidence="1">Uncharacterized protein</fullName>
    </submittedName>
</protein>
<accession>A0A2K0JHQ9</accession>
<sequence length="107" mass="12629">MQDSNYLWEKLARLEDEKNRREQFRTVEDIKKVAKKVTLTGLVCGEDAIALAGVTRQVFYAAKRFNPREFPEEVISEIDGYIWYRKQDILDFFEAHPPKKVGRRKHG</sequence>
<organism evidence="1 2">
    <name type="scientific">Salmonella enterica subsp. houtenae serovar 50:g,z51:-</name>
    <dbReference type="NCBI Taxonomy" id="1173947"/>
    <lineage>
        <taxon>Bacteria</taxon>
        <taxon>Pseudomonadati</taxon>
        <taxon>Pseudomonadota</taxon>
        <taxon>Gammaproteobacteria</taxon>
        <taxon>Enterobacterales</taxon>
        <taxon>Enterobacteriaceae</taxon>
        <taxon>Salmonella</taxon>
    </lineage>
</organism>
<dbReference type="Proteomes" id="UP000236163">
    <property type="component" value="Unassembled WGS sequence"/>
</dbReference>
<evidence type="ECO:0000313" key="1">
    <source>
        <dbReference type="EMBL" id="PNO34814.1"/>
    </source>
</evidence>
<gene>
    <name evidence="1" type="ORF">RK55_017610</name>
</gene>